<proteinExistence type="predicted"/>
<evidence type="ECO:0000313" key="1">
    <source>
        <dbReference type="EMBL" id="MBX52740.1"/>
    </source>
</evidence>
<dbReference type="EMBL" id="GGEC01072256">
    <property type="protein sequence ID" value="MBX52740.1"/>
    <property type="molecule type" value="Transcribed_RNA"/>
</dbReference>
<name>A0A2P2PDB5_RHIMU</name>
<accession>A0A2P2PDB5</accession>
<dbReference type="AlphaFoldDB" id="A0A2P2PDB5"/>
<protein>
    <submittedName>
        <fullName evidence="1">Uncharacterized protein</fullName>
    </submittedName>
</protein>
<organism evidence="1">
    <name type="scientific">Rhizophora mucronata</name>
    <name type="common">Asiatic mangrove</name>
    <dbReference type="NCBI Taxonomy" id="61149"/>
    <lineage>
        <taxon>Eukaryota</taxon>
        <taxon>Viridiplantae</taxon>
        <taxon>Streptophyta</taxon>
        <taxon>Embryophyta</taxon>
        <taxon>Tracheophyta</taxon>
        <taxon>Spermatophyta</taxon>
        <taxon>Magnoliopsida</taxon>
        <taxon>eudicotyledons</taxon>
        <taxon>Gunneridae</taxon>
        <taxon>Pentapetalae</taxon>
        <taxon>rosids</taxon>
        <taxon>fabids</taxon>
        <taxon>Malpighiales</taxon>
        <taxon>Rhizophoraceae</taxon>
        <taxon>Rhizophora</taxon>
    </lineage>
</organism>
<sequence>MICKSFHNLLHKTHFSKINKTGQWEILVCTGLLVCK</sequence>
<reference evidence="1" key="1">
    <citation type="submission" date="2018-02" db="EMBL/GenBank/DDBJ databases">
        <title>Rhizophora mucronata_Transcriptome.</title>
        <authorList>
            <person name="Meera S.P."/>
            <person name="Sreeshan A."/>
            <person name="Augustine A."/>
        </authorList>
    </citation>
    <scope>NUCLEOTIDE SEQUENCE</scope>
    <source>
        <tissue evidence="1">Leaf</tissue>
    </source>
</reference>